<dbReference type="Pfam" id="PF02256">
    <property type="entry name" value="Fe_hyd_SSU"/>
    <property type="match status" value="1"/>
</dbReference>
<dbReference type="EMBL" id="JAAIKR010000009">
    <property type="protein sequence ID" value="MBR9728392.1"/>
    <property type="molecule type" value="Genomic_DNA"/>
</dbReference>
<organism evidence="3 4">
    <name type="scientific">Shewanella intestini</name>
    <dbReference type="NCBI Taxonomy" id="2017544"/>
    <lineage>
        <taxon>Bacteria</taxon>
        <taxon>Pseudomonadati</taxon>
        <taxon>Pseudomonadota</taxon>
        <taxon>Gammaproteobacteria</taxon>
        <taxon>Alteromonadales</taxon>
        <taxon>Shewanellaceae</taxon>
        <taxon>Shewanella</taxon>
    </lineage>
</organism>
<dbReference type="SUPFAM" id="SSF48674">
    <property type="entry name" value="Fe-only hydrogenase smaller subunit"/>
    <property type="match status" value="1"/>
</dbReference>
<keyword evidence="1" id="KW-1133">Transmembrane helix</keyword>
<feature type="domain" description="Iron hydrogenase small subunit" evidence="2">
    <location>
        <begin position="43"/>
        <end position="102"/>
    </location>
</feature>
<gene>
    <name evidence="3" type="ORF">G3R48_10450</name>
</gene>
<dbReference type="InterPro" id="IPR036991">
    <property type="entry name" value="Fe_hydrogenase_ssu_sf"/>
</dbReference>
<keyword evidence="1" id="KW-0472">Membrane</keyword>
<dbReference type="Proteomes" id="UP000811844">
    <property type="component" value="Unassembled WGS sequence"/>
</dbReference>
<comment type="caution">
    <text evidence="3">The sequence shown here is derived from an EMBL/GenBank/DDBJ whole genome shotgun (WGS) entry which is preliminary data.</text>
</comment>
<keyword evidence="4" id="KW-1185">Reference proteome</keyword>
<dbReference type="RefSeq" id="WP_153664841.1">
    <property type="nucleotide sequence ID" value="NZ_JAAIKR010000009.1"/>
</dbReference>
<reference evidence="3 4" key="1">
    <citation type="submission" date="2020-02" db="EMBL/GenBank/DDBJ databases">
        <title>Shewanella WXL01 sp. nov., a marine bacterium isolated from green algae in Luhuitou Fringing Reef (Northern South China Sea).</title>
        <authorList>
            <person name="Wang X."/>
        </authorList>
    </citation>
    <scope>NUCLEOTIDE SEQUENCE [LARGE SCALE GENOMIC DNA]</scope>
    <source>
        <strain evidence="3 4">MCCC 1A01895</strain>
    </source>
</reference>
<dbReference type="PROSITE" id="PS51318">
    <property type="entry name" value="TAT"/>
    <property type="match status" value="1"/>
</dbReference>
<accession>A0ABS5I2Z0</accession>
<dbReference type="InterPro" id="IPR008953">
    <property type="entry name" value="Fe_hydrogenase_HydB"/>
</dbReference>
<name>A0ABS5I2Z0_9GAMM</name>
<dbReference type="InterPro" id="IPR006311">
    <property type="entry name" value="TAT_signal"/>
</dbReference>
<evidence type="ECO:0000259" key="2">
    <source>
        <dbReference type="SMART" id="SM00902"/>
    </source>
</evidence>
<evidence type="ECO:0000313" key="4">
    <source>
        <dbReference type="Proteomes" id="UP000811844"/>
    </source>
</evidence>
<evidence type="ECO:0000256" key="1">
    <source>
        <dbReference type="SAM" id="Phobius"/>
    </source>
</evidence>
<feature type="transmembrane region" description="Helical" evidence="1">
    <location>
        <begin position="20"/>
        <end position="38"/>
    </location>
</feature>
<keyword evidence="1" id="KW-0812">Transmembrane</keyword>
<dbReference type="Gene3D" id="4.10.260.20">
    <property type="entry name" value="Iron hydrogenase, small subunit"/>
    <property type="match status" value="1"/>
</dbReference>
<evidence type="ECO:0000313" key="3">
    <source>
        <dbReference type="EMBL" id="MBR9728392.1"/>
    </source>
</evidence>
<protein>
    <submittedName>
        <fullName evidence="3">Iron hydrogenase</fullName>
    </submittedName>
</protein>
<sequence>MMDKKPLFEEDKFFLSRRKFMAIGAAFVATLALPVAWFSNKLARRNDYIKARSAGLYQDDMIAKQRVSHANSAVEKYYAEFGGEPLGHKSHDLLHTHFVDRTKLKS</sequence>
<dbReference type="InterPro" id="IPR003149">
    <property type="entry name" value="Fe_hydrogenase_ssu"/>
</dbReference>
<proteinExistence type="predicted"/>
<dbReference type="SMART" id="SM00902">
    <property type="entry name" value="Fe_hyd_SSU"/>
    <property type="match status" value="1"/>
</dbReference>